<dbReference type="PANTHER" id="PTHR13159:SF0">
    <property type="entry name" value="RADIAL SPOKE HEAD 6 HOMOLOG A"/>
    <property type="match status" value="1"/>
</dbReference>
<dbReference type="Pfam" id="PF04712">
    <property type="entry name" value="Radial_spoke"/>
    <property type="match status" value="1"/>
</dbReference>
<gene>
    <name evidence="7" type="ORF">POVWA2_024160</name>
</gene>
<feature type="compositionally biased region" description="Basic residues" evidence="6">
    <location>
        <begin position="17"/>
        <end position="31"/>
    </location>
</feature>
<proteinExistence type="predicted"/>
<dbReference type="PANTHER" id="PTHR13159">
    <property type="entry name" value="RADIAL SPOKEHEAD-RELATED"/>
    <property type="match status" value="1"/>
</dbReference>
<feature type="compositionally biased region" description="Basic and acidic residues" evidence="6">
    <location>
        <begin position="7"/>
        <end position="16"/>
    </location>
</feature>
<evidence type="ECO:0000256" key="4">
    <source>
        <dbReference type="ARBA" id="ARBA00023212"/>
    </source>
</evidence>
<feature type="compositionally biased region" description="Basic residues" evidence="6">
    <location>
        <begin position="478"/>
        <end position="490"/>
    </location>
</feature>
<evidence type="ECO:0000313" key="7">
    <source>
        <dbReference type="EMBL" id="SBT35255.1"/>
    </source>
</evidence>
<comment type="subcellular location">
    <subcellularLocation>
        <location evidence="1">Cytoplasm</location>
        <location evidence="1">Cytoskeleton</location>
        <location evidence="1">Cilium axoneme</location>
    </subcellularLocation>
</comment>
<evidence type="ECO:0000313" key="8">
    <source>
        <dbReference type="Proteomes" id="UP000078550"/>
    </source>
</evidence>
<keyword evidence="4" id="KW-0206">Cytoskeleton</keyword>
<dbReference type="InterPro" id="IPR006802">
    <property type="entry name" value="Radial_spoke"/>
</dbReference>
<feature type="region of interest" description="Disordered" evidence="6">
    <location>
        <begin position="393"/>
        <end position="448"/>
    </location>
</feature>
<dbReference type="Proteomes" id="UP000078550">
    <property type="component" value="Unassembled WGS sequence"/>
</dbReference>
<evidence type="ECO:0000256" key="1">
    <source>
        <dbReference type="ARBA" id="ARBA00004430"/>
    </source>
</evidence>
<feature type="compositionally biased region" description="Acidic residues" evidence="6">
    <location>
        <begin position="408"/>
        <end position="446"/>
    </location>
</feature>
<feature type="region of interest" description="Disordered" evidence="6">
    <location>
        <begin position="478"/>
        <end position="550"/>
    </location>
</feature>
<keyword evidence="5" id="KW-0966">Cell projection</keyword>
<feature type="compositionally biased region" description="Low complexity" evidence="6">
    <location>
        <begin position="267"/>
        <end position="277"/>
    </location>
</feature>
<dbReference type="GO" id="GO:0060294">
    <property type="term" value="P:cilium movement involved in cell motility"/>
    <property type="evidence" value="ECO:0007669"/>
    <property type="project" value="InterPro"/>
</dbReference>
<evidence type="ECO:0000256" key="3">
    <source>
        <dbReference type="ARBA" id="ARBA00023069"/>
    </source>
</evidence>
<name>A0A1A8YUE2_PLAOA</name>
<dbReference type="GO" id="GO:0035082">
    <property type="term" value="P:axoneme assembly"/>
    <property type="evidence" value="ECO:0007669"/>
    <property type="project" value="TreeGrafter"/>
</dbReference>
<protein>
    <submittedName>
        <fullName evidence="7">Radial spoke head protein, putative</fullName>
    </submittedName>
</protein>
<keyword evidence="3" id="KW-0969">Cilium</keyword>
<feature type="compositionally biased region" description="Polar residues" evidence="6">
    <location>
        <begin position="32"/>
        <end position="42"/>
    </location>
</feature>
<sequence length="647" mass="74263">MRFPSLMRKEFEELKTRHTRREKKKKKKKKNTAQQGEETTLHSLRHLKSSSISSSPTQMKSSLVLSLNNAKDYLKERDEEGNSVYEHICDLINFLVVERPNKCYANFELISNHIKECKRDNNVRKGRDITSREAHFKDSNLDNYILTDYLKKKKEWLEKTKLLLQQRCKTKRVHLPFLMNFYEQVRLMNWAGYSIKNDLIFHISKSMKSIIQKYKDELESLTFWGILKGTQNDYYILEGRLKADSAMLSSRTGKFKPSRGETDDSQSECAEAQGSEESGSDSDEHSDGHSYNGSGNFPYGKENYDKFHKKVNRYVYWASTNGMNKWLLLKCTRPECIEIASKANKMVTGDINHVITSFPNIEIKEKHYLRAVISIISSHTHISPQYYYQLKGKRRGGTGKVGTREAEKEDEDDGEERDDEEDEEGEEDMAEGETEGETDGDGDELVENTKFQGDPHILSNVENWVHCKHHLLPNGHVHYTKVKPAKGVRRRSGDDSGDDSDGDSGRGSGRGSGRDSDGDSGGDSESDARGRRVGRSRQIEADVRQNPPLKILRSVTSQGEGWDNHTWKVKHLNEGHYYGVSNAHYDVIVIYNFLYYGAFTVYHNGHFFNFYVGNGIRSKHAFIHTYQPGRVHSDQSELSEEDQTQTS</sequence>
<dbReference type="EMBL" id="FLRE01000095">
    <property type="protein sequence ID" value="SBT35255.1"/>
    <property type="molecule type" value="Genomic_DNA"/>
</dbReference>
<organism evidence="7 8">
    <name type="scientific">Plasmodium ovale wallikeri</name>
    <dbReference type="NCBI Taxonomy" id="864142"/>
    <lineage>
        <taxon>Eukaryota</taxon>
        <taxon>Sar</taxon>
        <taxon>Alveolata</taxon>
        <taxon>Apicomplexa</taxon>
        <taxon>Aconoidasida</taxon>
        <taxon>Haemosporida</taxon>
        <taxon>Plasmodiidae</taxon>
        <taxon>Plasmodium</taxon>
        <taxon>Plasmodium (Plasmodium)</taxon>
    </lineage>
</organism>
<accession>A0A1A8YUE2</accession>
<evidence type="ECO:0000256" key="2">
    <source>
        <dbReference type="ARBA" id="ARBA00022490"/>
    </source>
</evidence>
<dbReference type="AlphaFoldDB" id="A0A1A8YUE2"/>
<feature type="region of interest" description="Disordered" evidence="6">
    <location>
        <begin position="1"/>
        <end position="56"/>
    </location>
</feature>
<reference evidence="8" key="1">
    <citation type="submission" date="2016-05" db="EMBL/GenBank/DDBJ databases">
        <authorList>
            <person name="Naeem Raeece"/>
        </authorList>
    </citation>
    <scope>NUCLEOTIDE SEQUENCE [LARGE SCALE GENOMIC DNA]</scope>
</reference>
<evidence type="ECO:0000256" key="6">
    <source>
        <dbReference type="SAM" id="MobiDB-lite"/>
    </source>
</evidence>
<keyword evidence="2" id="KW-0963">Cytoplasm</keyword>
<feature type="region of interest" description="Disordered" evidence="6">
    <location>
        <begin position="252"/>
        <end position="294"/>
    </location>
</feature>
<dbReference type="GO" id="GO:0001534">
    <property type="term" value="C:radial spoke"/>
    <property type="evidence" value="ECO:0007669"/>
    <property type="project" value="InterPro"/>
</dbReference>
<evidence type="ECO:0000256" key="5">
    <source>
        <dbReference type="ARBA" id="ARBA00023273"/>
    </source>
</evidence>